<organism evidence="5">
    <name type="scientific">Rheinheimera sp. BAL341</name>
    <dbReference type="NCBI Taxonomy" id="1708203"/>
    <lineage>
        <taxon>Bacteria</taxon>
        <taxon>Pseudomonadati</taxon>
        <taxon>Pseudomonadota</taxon>
        <taxon>Gammaproteobacteria</taxon>
        <taxon>Chromatiales</taxon>
        <taxon>Chromatiaceae</taxon>
        <taxon>Rheinheimera</taxon>
    </lineage>
</organism>
<dbReference type="Pfam" id="PF12625">
    <property type="entry name" value="Arabinose_bd"/>
    <property type="match status" value="1"/>
</dbReference>
<feature type="domain" description="HTH araC/xylS-type" evidence="4">
    <location>
        <begin position="246"/>
        <end position="344"/>
    </location>
</feature>
<dbReference type="EMBL" id="CAAJGR010000111">
    <property type="protein sequence ID" value="VHO04642.1"/>
    <property type="molecule type" value="Genomic_DNA"/>
</dbReference>
<dbReference type="SUPFAM" id="SSF46689">
    <property type="entry name" value="Homeodomain-like"/>
    <property type="match status" value="1"/>
</dbReference>
<accession>A0A486XS05</accession>
<dbReference type="InterPro" id="IPR032687">
    <property type="entry name" value="AraC-type_N"/>
</dbReference>
<evidence type="ECO:0000313" key="5">
    <source>
        <dbReference type="EMBL" id="VHO04642.1"/>
    </source>
</evidence>
<evidence type="ECO:0000256" key="1">
    <source>
        <dbReference type="ARBA" id="ARBA00023015"/>
    </source>
</evidence>
<sequence>MHPNSALPSGPGYPQIILPGHYVQQLLALVKSRGVDTQTLLHQAGINQPLTAQHDIRVNWPQFYQLLQHSLALSNEPALGLYLGSQLSISTHGLLGLVALSSADVQQALQLICRFMATKSPLISLRVQQRRQQVGLLLNQLYPLGAIGPFMAETVLVALHQVLQVLTQQQYQPSQIHFSFTPPAYCALYQVFFPCKVLFSQAETAIYFDQRHLAITPPMSDSNVQQQLSAQCEQQLQQLQQGQTLSGAIQLLLGRTKGRIPDIKQVAAEFAMSERTLRRRLANEHTHYQQLVSHWRQQMAEHYLKNTTLPIQQIAYLLGYADPANFGRAFRQQHGVSPQTIRQIRMNAQVNANLTAGPAHE</sequence>
<reference evidence="5" key="1">
    <citation type="submission" date="2019-04" db="EMBL/GenBank/DDBJ databases">
        <authorList>
            <person name="Brambilla D."/>
        </authorList>
    </citation>
    <scope>NUCLEOTIDE SEQUENCE</scope>
    <source>
        <strain evidence="5">BAL1</strain>
    </source>
</reference>
<evidence type="ECO:0000259" key="4">
    <source>
        <dbReference type="PROSITE" id="PS01124"/>
    </source>
</evidence>
<dbReference type="GO" id="GO:0005829">
    <property type="term" value="C:cytosol"/>
    <property type="evidence" value="ECO:0007669"/>
    <property type="project" value="TreeGrafter"/>
</dbReference>
<proteinExistence type="predicted"/>
<dbReference type="PROSITE" id="PS01124">
    <property type="entry name" value="HTH_ARAC_FAMILY_2"/>
    <property type="match status" value="1"/>
</dbReference>
<dbReference type="GO" id="GO:0000976">
    <property type="term" value="F:transcription cis-regulatory region binding"/>
    <property type="evidence" value="ECO:0007669"/>
    <property type="project" value="TreeGrafter"/>
</dbReference>
<dbReference type="PANTHER" id="PTHR47894">
    <property type="entry name" value="HTH-TYPE TRANSCRIPTIONAL REGULATOR GADX"/>
    <property type="match status" value="1"/>
</dbReference>
<protein>
    <submittedName>
        <fullName evidence="5">Transcriptional regulator, AraC family</fullName>
    </submittedName>
</protein>
<dbReference type="AlphaFoldDB" id="A0A486XS05"/>
<evidence type="ECO:0000256" key="3">
    <source>
        <dbReference type="ARBA" id="ARBA00023163"/>
    </source>
</evidence>
<dbReference type="InterPro" id="IPR018060">
    <property type="entry name" value="HTH_AraC"/>
</dbReference>
<keyword evidence="2" id="KW-0238">DNA-binding</keyword>
<evidence type="ECO:0000256" key="2">
    <source>
        <dbReference type="ARBA" id="ARBA00023125"/>
    </source>
</evidence>
<gene>
    <name evidence="5" type="ORF">BAL341_2020</name>
</gene>
<dbReference type="InterPro" id="IPR009057">
    <property type="entry name" value="Homeodomain-like_sf"/>
</dbReference>
<dbReference type="PANTHER" id="PTHR47894:SF1">
    <property type="entry name" value="HTH-TYPE TRANSCRIPTIONAL REGULATOR VQSM"/>
    <property type="match status" value="1"/>
</dbReference>
<dbReference type="Pfam" id="PF12833">
    <property type="entry name" value="HTH_18"/>
    <property type="match status" value="1"/>
</dbReference>
<dbReference type="Gene3D" id="1.10.10.60">
    <property type="entry name" value="Homeodomain-like"/>
    <property type="match status" value="1"/>
</dbReference>
<keyword evidence="1" id="KW-0805">Transcription regulation</keyword>
<dbReference type="GO" id="GO:0003700">
    <property type="term" value="F:DNA-binding transcription factor activity"/>
    <property type="evidence" value="ECO:0007669"/>
    <property type="project" value="InterPro"/>
</dbReference>
<keyword evidence="3" id="KW-0804">Transcription</keyword>
<dbReference type="SMART" id="SM00342">
    <property type="entry name" value="HTH_ARAC"/>
    <property type="match status" value="1"/>
</dbReference>
<name>A0A486XS05_9GAMM</name>